<name>A0A5C6RY40_9FLAO</name>
<reference evidence="13 14" key="1">
    <citation type="submission" date="2019-08" db="EMBL/GenBank/DDBJ databases">
        <title>Genome of Vicingus serpentipes NCIMB 15042.</title>
        <authorList>
            <person name="Bowman J.P."/>
        </authorList>
    </citation>
    <scope>NUCLEOTIDE SEQUENCE [LARGE SCALE GENOMIC DNA]</scope>
    <source>
        <strain evidence="13 14">NCIMB 15042</strain>
    </source>
</reference>
<keyword evidence="14" id="KW-1185">Reference proteome</keyword>
<feature type="coiled-coil region" evidence="11">
    <location>
        <begin position="244"/>
        <end position="271"/>
    </location>
</feature>
<dbReference type="PANTHER" id="PTHR11601:SF34">
    <property type="entry name" value="CYSTEINE DESULFURASE"/>
    <property type="match status" value="1"/>
</dbReference>
<proteinExistence type="inferred from homology"/>
<dbReference type="EC" id="2.8.1.7" evidence="3"/>
<evidence type="ECO:0000259" key="12">
    <source>
        <dbReference type="Pfam" id="PF00266"/>
    </source>
</evidence>
<dbReference type="Gene3D" id="3.90.1150.10">
    <property type="entry name" value="Aspartate Aminotransferase, domain 1"/>
    <property type="match status" value="1"/>
</dbReference>
<accession>A0A5C6RY40</accession>
<dbReference type="InterPro" id="IPR015421">
    <property type="entry name" value="PyrdxlP-dep_Trfase_major"/>
</dbReference>
<keyword evidence="11" id="KW-0175">Coiled coil</keyword>
<feature type="domain" description="Aminotransferase class V" evidence="12">
    <location>
        <begin position="3"/>
        <end position="365"/>
    </location>
</feature>
<evidence type="ECO:0000256" key="7">
    <source>
        <dbReference type="ARBA" id="ARBA00023004"/>
    </source>
</evidence>
<comment type="cofactor">
    <cofactor evidence="1 10">
        <name>pyridoxal 5'-phosphate</name>
        <dbReference type="ChEBI" id="CHEBI:597326"/>
    </cofactor>
</comment>
<evidence type="ECO:0000256" key="2">
    <source>
        <dbReference type="ARBA" id="ARBA00006490"/>
    </source>
</evidence>
<dbReference type="InterPro" id="IPR000192">
    <property type="entry name" value="Aminotrans_V_dom"/>
</dbReference>
<comment type="similarity">
    <text evidence="2">Belongs to the class-V pyridoxal-phosphate-dependent aminotransferase family. NifS/IscS subfamily.</text>
</comment>
<dbReference type="RefSeq" id="WP_147098101.1">
    <property type="nucleotide sequence ID" value="NZ_VOOS01000001.1"/>
</dbReference>
<dbReference type="Gene3D" id="1.10.260.50">
    <property type="match status" value="1"/>
</dbReference>
<dbReference type="GO" id="GO:0031071">
    <property type="term" value="F:cysteine desulfurase activity"/>
    <property type="evidence" value="ECO:0007669"/>
    <property type="project" value="UniProtKB-EC"/>
</dbReference>
<keyword evidence="5" id="KW-0479">Metal-binding</keyword>
<organism evidence="13 14">
    <name type="scientific">Vicingus serpentipes</name>
    <dbReference type="NCBI Taxonomy" id="1926625"/>
    <lineage>
        <taxon>Bacteria</taxon>
        <taxon>Pseudomonadati</taxon>
        <taxon>Bacteroidota</taxon>
        <taxon>Flavobacteriia</taxon>
        <taxon>Flavobacteriales</taxon>
        <taxon>Vicingaceae</taxon>
        <taxon>Vicingus</taxon>
    </lineage>
</organism>
<comment type="caution">
    <text evidence="13">The sequence shown here is derived from an EMBL/GenBank/DDBJ whole genome shotgun (WGS) entry which is preliminary data.</text>
</comment>
<dbReference type="AlphaFoldDB" id="A0A5C6RY40"/>
<dbReference type="PIRSF" id="PIRSF005572">
    <property type="entry name" value="NifS"/>
    <property type="match status" value="1"/>
</dbReference>
<evidence type="ECO:0000256" key="9">
    <source>
        <dbReference type="ARBA" id="ARBA00050776"/>
    </source>
</evidence>
<dbReference type="PROSITE" id="PS00595">
    <property type="entry name" value="AA_TRANSFER_CLASS_5"/>
    <property type="match status" value="1"/>
</dbReference>
<sequence>MKIYLDNAATTPIDPQVVQAMLPILENNYGNPSSIHSLGRESRVIIEQARKKVASFINAAPSEIFFTAGGTEADNMVLRSAVNDLGVNHIITSPLEHHAVIDTAEHLGSGETVKLSLVKHDAKGHVDLVYLEELLADNKDKKTLVSLMHANNEIGNKISLEKVNALCKKYGAYFHSDTVQTMCHYKFDVRELGVDFLTCSAHKFHGPKGVGFLFINQDVQIKPIITGGAQERNMRAGTENIYGIVGLTKAMEIANENIEEHQNHIQGLKTYMIEQLEKQVPGISFNGDPKGESLYTVLNVTFPNSEMDEMLLYNFDIEGICVSGGSACSSGSNIGSHVLRGINADMTKPAVRFSFSKFNTKEELDITLNVIKELFSINA</sequence>
<dbReference type="OrthoDB" id="9808002at2"/>
<dbReference type="PANTHER" id="PTHR11601">
    <property type="entry name" value="CYSTEINE DESULFURYLASE FAMILY MEMBER"/>
    <property type="match status" value="1"/>
</dbReference>
<dbReference type="InterPro" id="IPR015424">
    <property type="entry name" value="PyrdxlP-dep_Trfase"/>
</dbReference>
<gene>
    <name evidence="13" type="ORF">FRY74_01990</name>
</gene>
<keyword evidence="7" id="KW-0408">Iron</keyword>
<keyword evidence="6" id="KW-0663">Pyridoxal phosphate</keyword>
<keyword evidence="4" id="KW-0808">Transferase</keyword>
<dbReference type="Proteomes" id="UP000321721">
    <property type="component" value="Unassembled WGS sequence"/>
</dbReference>
<dbReference type="InterPro" id="IPR015422">
    <property type="entry name" value="PyrdxlP-dep_Trfase_small"/>
</dbReference>
<dbReference type="InterPro" id="IPR020578">
    <property type="entry name" value="Aminotrans_V_PyrdxlP_BS"/>
</dbReference>
<dbReference type="GO" id="GO:0046872">
    <property type="term" value="F:metal ion binding"/>
    <property type="evidence" value="ECO:0007669"/>
    <property type="project" value="UniProtKB-KW"/>
</dbReference>
<dbReference type="Gene3D" id="3.40.640.10">
    <property type="entry name" value="Type I PLP-dependent aspartate aminotransferase-like (Major domain)"/>
    <property type="match status" value="1"/>
</dbReference>
<evidence type="ECO:0000256" key="5">
    <source>
        <dbReference type="ARBA" id="ARBA00022723"/>
    </source>
</evidence>
<dbReference type="GO" id="GO:0051536">
    <property type="term" value="F:iron-sulfur cluster binding"/>
    <property type="evidence" value="ECO:0007669"/>
    <property type="project" value="UniProtKB-KW"/>
</dbReference>
<dbReference type="Pfam" id="PF00266">
    <property type="entry name" value="Aminotran_5"/>
    <property type="match status" value="1"/>
</dbReference>
<evidence type="ECO:0000256" key="4">
    <source>
        <dbReference type="ARBA" id="ARBA00022679"/>
    </source>
</evidence>
<evidence type="ECO:0000256" key="1">
    <source>
        <dbReference type="ARBA" id="ARBA00001933"/>
    </source>
</evidence>
<protein>
    <recommendedName>
        <fullName evidence="3">cysteine desulfurase</fullName>
        <ecNumber evidence="3">2.8.1.7</ecNumber>
    </recommendedName>
</protein>
<comment type="catalytic activity">
    <reaction evidence="9">
        <text>(sulfur carrier)-H + L-cysteine = (sulfur carrier)-SH + L-alanine</text>
        <dbReference type="Rhea" id="RHEA:43892"/>
        <dbReference type="Rhea" id="RHEA-COMP:14737"/>
        <dbReference type="Rhea" id="RHEA-COMP:14739"/>
        <dbReference type="ChEBI" id="CHEBI:29917"/>
        <dbReference type="ChEBI" id="CHEBI:35235"/>
        <dbReference type="ChEBI" id="CHEBI:57972"/>
        <dbReference type="ChEBI" id="CHEBI:64428"/>
        <dbReference type="EC" id="2.8.1.7"/>
    </reaction>
</comment>
<evidence type="ECO:0000313" key="14">
    <source>
        <dbReference type="Proteomes" id="UP000321721"/>
    </source>
</evidence>
<keyword evidence="8" id="KW-0411">Iron-sulfur</keyword>
<evidence type="ECO:0000256" key="6">
    <source>
        <dbReference type="ARBA" id="ARBA00022898"/>
    </source>
</evidence>
<dbReference type="InterPro" id="IPR016454">
    <property type="entry name" value="Cysteine_dSase"/>
</dbReference>
<evidence type="ECO:0000256" key="10">
    <source>
        <dbReference type="RuleBase" id="RU004504"/>
    </source>
</evidence>
<dbReference type="SUPFAM" id="SSF53383">
    <property type="entry name" value="PLP-dependent transferases"/>
    <property type="match status" value="1"/>
</dbReference>
<dbReference type="EMBL" id="VOOS01000001">
    <property type="protein sequence ID" value="TXB66977.1"/>
    <property type="molecule type" value="Genomic_DNA"/>
</dbReference>
<evidence type="ECO:0000256" key="11">
    <source>
        <dbReference type="SAM" id="Coils"/>
    </source>
</evidence>
<evidence type="ECO:0000313" key="13">
    <source>
        <dbReference type="EMBL" id="TXB66977.1"/>
    </source>
</evidence>
<evidence type="ECO:0000256" key="8">
    <source>
        <dbReference type="ARBA" id="ARBA00023014"/>
    </source>
</evidence>
<evidence type="ECO:0000256" key="3">
    <source>
        <dbReference type="ARBA" id="ARBA00012239"/>
    </source>
</evidence>